<accession>A0AC61L6C6</accession>
<dbReference type="EMBL" id="PQXF01000002">
    <property type="protein sequence ID" value="PXF61964.1"/>
    <property type="molecule type" value="Genomic_DNA"/>
</dbReference>
<evidence type="ECO:0000313" key="1">
    <source>
        <dbReference type="EMBL" id="PXF61964.1"/>
    </source>
</evidence>
<comment type="caution">
    <text evidence="1">The sequence shown here is derived from an EMBL/GenBank/DDBJ whole genome shotgun (WGS) entry which is preliminary data.</text>
</comment>
<organism evidence="1 2">
    <name type="scientific">Candidatus Methanogaster sp</name>
    <dbReference type="NCBI Taxonomy" id="3386292"/>
    <lineage>
        <taxon>Archaea</taxon>
        <taxon>Methanobacteriati</taxon>
        <taxon>Methanobacteriota</taxon>
        <taxon>Stenosarchaea group</taxon>
        <taxon>Methanomicrobia</taxon>
        <taxon>Methanosarcinales</taxon>
        <taxon>ANME-2 cluster</taxon>
        <taxon>Candidatus Methanogasteraceae</taxon>
        <taxon>Candidatus Methanogaster</taxon>
    </lineage>
</organism>
<proteinExistence type="predicted"/>
<protein>
    <submittedName>
        <fullName evidence="1">DUF2283 domain-containing protein</fullName>
    </submittedName>
</protein>
<evidence type="ECO:0000313" key="2">
    <source>
        <dbReference type="Proteomes" id="UP000248329"/>
    </source>
</evidence>
<sequence>MDENMDMIKRIKEKPKVNYDVGSDTLYIFMKEGAEEEFVEIADGVIMELNTSKEIIGIEILHASKILEPLLHNKMITVP</sequence>
<gene>
    <name evidence="1" type="ORF">C4B59_01680</name>
</gene>
<dbReference type="Proteomes" id="UP000248329">
    <property type="component" value="Unassembled WGS sequence"/>
</dbReference>
<name>A0AC61L6C6_9EURY</name>
<reference evidence="1" key="1">
    <citation type="submission" date="2018-01" db="EMBL/GenBank/DDBJ databases">
        <authorList>
            <person name="Krukenberg V."/>
        </authorList>
    </citation>
    <scope>NUCLEOTIDE SEQUENCE</scope>
    <source>
        <strain evidence="1">E20ANME2</strain>
    </source>
</reference>